<dbReference type="Pfam" id="PF13377">
    <property type="entry name" value="Peripla_BP_3"/>
    <property type="match status" value="1"/>
</dbReference>
<keyword evidence="2" id="KW-0238">DNA-binding</keyword>
<dbReference type="PANTHER" id="PTHR30146:SF148">
    <property type="entry name" value="HTH-TYPE TRANSCRIPTIONAL REPRESSOR PURR-RELATED"/>
    <property type="match status" value="1"/>
</dbReference>
<dbReference type="AlphaFoldDB" id="A0A916JWG4"/>
<dbReference type="Proteomes" id="UP000693672">
    <property type="component" value="Unassembled WGS sequence"/>
</dbReference>
<keyword evidence="1" id="KW-0805">Transcription regulation</keyword>
<evidence type="ECO:0000256" key="2">
    <source>
        <dbReference type="ARBA" id="ARBA00023125"/>
    </source>
</evidence>
<dbReference type="InterPro" id="IPR000843">
    <property type="entry name" value="HTH_LacI"/>
</dbReference>
<evidence type="ECO:0000256" key="1">
    <source>
        <dbReference type="ARBA" id="ARBA00023015"/>
    </source>
</evidence>
<sequence length="346" mass="39774">MPRKKKVTLSLLAEQLGLSVYTVSKALRGLPGMSEDTRKEVLQLAHQLGYLTKDQENSLIYEGIPRLSVKQRRFLVITSSNIARSPSIQMLFEGIKERMLEMGHKVELVFMPDSLTASSFPGWMEQEGLPYADGLFITALIRRPLEALLLELKMPKILLNFPPVGAKVDSVIWDVHDATWQSVQYLARNGHRSLLYFGDVNTTRGYKQRWLAFVEAMKQEGLPFCEEDHLIHMPDNRVEWIRAFKRHMEQVKPTALLCATEMSLAWIYYALSETGYRVPEDVSMIRLDHVHNSFIPGITHPVLPMKETGYRAADRMLWRLANAHLPYEHIRLQGPFFEGDTVKKLI</sequence>
<keyword evidence="3" id="KW-0804">Transcription</keyword>
<evidence type="ECO:0000313" key="5">
    <source>
        <dbReference type="EMBL" id="CAG7610753.1"/>
    </source>
</evidence>
<gene>
    <name evidence="5" type="primary">exuR_5</name>
    <name evidence="5" type="ORF">PAESOLCIP111_01282</name>
</gene>
<name>A0A916JWG4_9BACL</name>
<feature type="domain" description="HTH lacI-type" evidence="4">
    <location>
        <begin position="7"/>
        <end position="50"/>
    </location>
</feature>
<dbReference type="CDD" id="cd01392">
    <property type="entry name" value="HTH_LacI"/>
    <property type="match status" value="1"/>
</dbReference>
<dbReference type="SMART" id="SM00354">
    <property type="entry name" value="HTH_LACI"/>
    <property type="match status" value="1"/>
</dbReference>
<dbReference type="GO" id="GO:0003700">
    <property type="term" value="F:DNA-binding transcription factor activity"/>
    <property type="evidence" value="ECO:0007669"/>
    <property type="project" value="TreeGrafter"/>
</dbReference>
<protein>
    <submittedName>
        <fullName evidence="5">HTH-type transcriptional repressor ExuR</fullName>
    </submittedName>
</protein>
<comment type="caution">
    <text evidence="5">The sequence shown here is derived from an EMBL/GenBank/DDBJ whole genome shotgun (WGS) entry which is preliminary data.</text>
</comment>
<dbReference type="PROSITE" id="PS50932">
    <property type="entry name" value="HTH_LACI_2"/>
    <property type="match status" value="1"/>
</dbReference>
<proteinExistence type="predicted"/>
<accession>A0A916JWG4</accession>
<organism evidence="5 6">
    <name type="scientific">Paenibacillus solanacearum</name>
    <dbReference type="NCBI Taxonomy" id="2048548"/>
    <lineage>
        <taxon>Bacteria</taxon>
        <taxon>Bacillati</taxon>
        <taxon>Bacillota</taxon>
        <taxon>Bacilli</taxon>
        <taxon>Bacillales</taxon>
        <taxon>Paenibacillaceae</taxon>
        <taxon>Paenibacillus</taxon>
    </lineage>
</organism>
<dbReference type="PANTHER" id="PTHR30146">
    <property type="entry name" value="LACI-RELATED TRANSCRIPTIONAL REPRESSOR"/>
    <property type="match status" value="1"/>
</dbReference>
<dbReference type="GO" id="GO:0000976">
    <property type="term" value="F:transcription cis-regulatory region binding"/>
    <property type="evidence" value="ECO:0007669"/>
    <property type="project" value="TreeGrafter"/>
</dbReference>
<evidence type="ECO:0000313" key="6">
    <source>
        <dbReference type="Proteomes" id="UP000693672"/>
    </source>
</evidence>
<evidence type="ECO:0000256" key="3">
    <source>
        <dbReference type="ARBA" id="ARBA00023163"/>
    </source>
</evidence>
<dbReference type="RefSeq" id="WP_218091098.1">
    <property type="nucleotide sequence ID" value="NZ_CAJVAS010000004.1"/>
</dbReference>
<evidence type="ECO:0000259" key="4">
    <source>
        <dbReference type="PROSITE" id="PS50932"/>
    </source>
</evidence>
<dbReference type="InterPro" id="IPR046335">
    <property type="entry name" value="LacI/GalR-like_sensor"/>
</dbReference>
<reference evidence="5" key="1">
    <citation type="submission" date="2021-06" db="EMBL/GenBank/DDBJ databases">
        <authorList>
            <person name="Criscuolo A."/>
        </authorList>
    </citation>
    <scope>NUCLEOTIDE SEQUENCE</scope>
    <source>
        <strain evidence="5">CIP111600</strain>
    </source>
</reference>
<dbReference type="EMBL" id="CAJVAS010000004">
    <property type="protein sequence ID" value="CAG7610753.1"/>
    <property type="molecule type" value="Genomic_DNA"/>
</dbReference>
<keyword evidence="6" id="KW-1185">Reference proteome</keyword>